<reference evidence="2 3" key="1">
    <citation type="journal article" date="2019" name="Genome Biol. Evol.">
        <title>Insights into the evolution of the New World diploid cottons (Gossypium, subgenus Houzingenia) based on genome sequencing.</title>
        <authorList>
            <person name="Grover C.E."/>
            <person name="Arick M.A. 2nd"/>
            <person name="Thrash A."/>
            <person name="Conover J.L."/>
            <person name="Sanders W.S."/>
            <person name="Peterson D.G."/>
            <person name="Frelichowski J.E."/>
            <person name="Scheffler J.A."/>
            <person name="Scheffler B.E."/>
            <person name="Wendel J.F."/>
        </authorList>
    </citation>
    <scope>NUCLEOTIDE SEQUENCE [LARGE SCALE GENOMIC DNA]</scope>
    <source>
        <strain evidence="2">4</strain>
        <tissue evidence="2">Leaf</tissue>
    </source>
</reference>
<name>A0A7J9AC16_9ROSI</name>
<gene>
    <name evidence="2" type="ORF">Golax_008967</name>
</gene>
<accession>A0A7J9AC16</accession>
<evidence type="ECO:0000313" key="2">
    <source>
        <dbReference type="EMBL" id="MBA0721422.1"/>
    </source>
</evidence>
<feature type="compositionally biased region" description="Basic and acidic residues" evidence="1">
    <location>
        <begin position="10"/>
        <end position="20"/>
    </location>
</feature>
<keyword evidence="3" id="KW-1185">Reference proteome</keyword>
<evidence type="ECO:0000313" key="3">
    <source>
        <dbReference type="Proteomes" id="UP000593574"/>
    </source>
</evidence>
<evidence type="ECO:0000256" key="1">
    <source>
        <dbReference type="SAM" id="MobiDB-lite"/>
    </source>
</evidence>
<dbReference type="EMBL" id="JABEZV010000009">
    <property type="protein sequence ID" value="MBA0721422.1"/>
    <property type="molecule type" value="Genomic_DNA"/>
</dbReference>
<organism evidence="2 3">
    <name type="scientific">Gossypium laxum</name>
    <dbReference type="NCBI Taxonomy" id="34288"/>
    <lineage>
        <taxon>Eukaryota</taxon>
        <taxon>Viridiplantae</taxon>
        <taxon>Streptophyta</taxon>
        <taxon>Embryophyta</taxon>
        <taxon>Tracheophyta</taxon>
        <taxon>Spermatophyta</taxon>
        <taxon>Magnoliopsida</taxon>
        <taxon>eudicotyledons</taxon>
        <taxon>Gunneridae</taxon>
        <taxon>Pentapetalae</taxon>
        <taxon>rosids</taxon>
        <taxon>malvids</taxon>
        <taxon>Malvales</taxon>
        <taxon>Malvaceae</taxon>
        <taxon>Malvoideae</taxon>
        <taxon>Gossypium</taxon>
    </lineage>
</organism>
<sequence>MGKKRRNKKTKQEKQSHEPDDNIPINTSSSGYSDTSCLDDDVFHQIIPSFIWNYDQEKLYNHVNIPESNGRNILAASISRNGTLRLDFSAGKQEFPMPFDLDLKPLQTQLPYSNTMKVKSLYLVSVSHLSNVAVSSLVPNLPFLESLTIAKCKGLQSLQIKEAKVLHKLVVLDCPQLQSLSFEGSCLRCFRCRGKLSSFRFHGYCKCATFHRICICECGLFLKDAMIDLRQGSLTEGTWDFEKPPGYRYSCNPYKRTLCRCTTKKKCFKSILISIRSVKSLTICRWFFEISMCCLLSSSRDPLFCLSELKELWWIDCSMDRESINVLLWFLKLCLHLERLYVTVSLPILHILC</sequence>
<dbReference type="Proteomes" id="UP000593574">
    <property type="component" value="Unassembled WGS sequence"/>
</dbReference>
<proteinExistence type="predicted"/>
<protein>
    <submittedName>
        <fullName evidence="2">Uncharacterized protein</fullName>
    </submittedName>
</protein>
<feature type="region of interest" description="Disordered" evidence="1">
    <location>
        <begin position="1"/>
        <end position="32"/>
    </location>
</feature>
<comment type="caution">
    <text evidence="2">The sequence shown here is derived from an EMBL/GenBank/DDBJ whole genome shotgun (WGS) entry which is preliminary data.</text>
</comment>
<dbReference type="AlphaFoldDB" id="A0A7J9AC16"/>